<evidence type="ECO:0000313" key="2">
    <source>
        <dbReference type="Proteomes" id="UP000015106"/>
    </source>
</evidence>
<accession>A0A8R7UTJ8</accession>
<keyword evidence="2" id="KW-1185">Reference proteome</keyword>
<proteinExistence type="predicted"/>
<protein>
    <submittedName>
        <fullName evidence="1">Uncharacterized protein</fullName>
    </submittedName>
</protein>
<reference evidence="2" key="1">
    <citation type="journal article" date="2013" name="Nature">
        <title>Draft genome of the wheat A-genome progenitor Triticum urartu.</title>
        <authorList>
            <person name="Ling H.Q."/>
            <person name="Zhao S."/>
            <person name="Liu D."/>
            <person name="Wang J."/>
            <person name="Sun H."/>
            <person name="Zhang C."/>
            <person name="Fan H."/>
            <person name="Li D."/>
            <person name="Dong L."/>
            <person name="Tao Y."/>
            <person name="Gao C."/>
            <person name="Wu H."/>
            <person name="Li Y."/>
            <person name="Cui Y."/>
            <person name="Guo X."/>
            <person name="Zheng S."/>
            <person name="Wang B."/>
            <person name="Yu K."/>
            <person name="Liang Q."/>
            <person name="Yang W."/>
            <person name="Lou X."/>
            <person name="Chen J."/>
            <person name="Feng M."/>
            <person name="Jian J."/>
            <person name="Zhang X."/>
            <person name="Luo G."/>
            <person name="Jiang Y."/>
            <person name="Liu J."/>
            <person name="Wang Z."/>
            <person name="Sha Y."/>
            <person name="Zhang B."/>
            <person name="Wu H."/>
            <person name="Tang D."/>
            <person name="Shen Q."/>
            <person name="Xue P."/>
            <person name="Zou S."/>
            <person name="Wang X."/>
            <person name="Liu X."/>
            <person name="Wang F."/>
            <person name="Yang Y."/>
            <person name="An X."/>
            <person name="Dong Z."/>
            <person name="Zhang K."/>
            <person name="Zhang X."/>
            <person name="Luo M.C."/>
            <person name="Dvorak J."/>
            <person name="Tong Y."/>
            <person name="Wang J."/>
            <person name="Yang H."/>
            <person name="Li Z."/>
            <person name="Wang D."/>
            <person name="Zhang A."/>
            <person name="Wang J."/>
        </authorList>
    </citation>
    <scope>NUCLEOTIDE SEQUENCE</scope>
    <source>
        <strain evidence="2">cv. G1812</strain>
    </source>
</reference>
<name>A0A8R7UTJ8_TRIUA</name>
<reference evidence="1" key="2">
    <citation type="submission" date="2018-03" db="EMBL/GenBank/DDBJ databases">
        <title>The Triticum urartu genome reveals the dynamic nature of wheat genome evolution.</title>
        <authorList>
            <person name="Ling H."/>
            <person name="Ma B."/>
            <person name="Shi X."/>
            <person name="Liu H."/>
            <person name="Dong L."/>
            <person name="Sun H."/>
            <person name="Cao Y."/>
            <person name="Gao Q."/>
            <person name="Zheng S."/>
            <person name="Li Y."/>
            <person name="Yu Y."/>
            <person name="Du H."/>
            <person name="Qi M."/>
            <person name="Li Y."/>
            <person name="Yu H."/>
            <person name="Cui Y."/>
            <person name="Wang N."/>
            <person name="Chen C."/>
            <person name="Wu H."/>
            <person name="Zhao Y."/>
            <person name="Zhang J."/>
            <person name="Li Y."/>
            <person name="Zhou W."/>
            <person name="Zhang B."/>
            <person name="Hu W."/>
            <person name="Eijk M."/>
            <person name="Tang J."/>
            <person name="Witsenboer H."/>
            <person name="Zhao S."/>
            <person name="Li Z."/>
            <person name="Zhang A."/>
            <person name="Wang D."/>
            <person name="Liang C."/>
        </authorList>
    </citation>
    <scope>NUCLEOTIDE SEQUENCE [LARGE SCALE GENOMIC DNA]</scope>
    <source>
        <strain evidence="1">cv. G1812</strain>
    </source>
</reference>
<sequence length="195" mass="21595">MNHLVCLGENVAPPELLLQRCNVVVANHVAVLKIEALQLTHAAQELHAHLCDLRAAKQREGTELEVLCGRQACNTGVADHAVRKIKPCKLSAVLRNTEEACICYLAATLETNLLNRFSMCLHQGRNSNICDVLATTQVNLDQATLGRVYQRKKPIVSDLTKTTQVDLLQLRADHTDYGQACISETWAILDCQETK</sequence>
<evidence type="ECO:0000313" key="1">
    <source>
        <dbReference type="EnsemblPlants" id="TuG1812G0600001864.01.T01.cds308920"/>
    </source>
</evidence>
<dbReference type="AlphaFoldDB" id="A0A8R7UTJ8"/>
<dbReference type="Gramene" id="TuG1812G0600001864.01.T01">
    <property type="protein sequence ID" value="TuG1812G0600001864.01.T01.cds308920"/>
    <property type="gene ID" value="TuG1812G0600001864.01"/>
</dbReference>
<dbReference type="EnsemblPlants" id="TuG1812G0600001864.01.T01">
    <property type="protein sequence ID" value="TuG1812G0600001864.01.T01.cds308920"/>
    <property type="gene ID" value="TuG1812G0600001864.01"/>
</dbReference>
<reference evidence="1" key="3">
    <citation type="submission" date="2022-06" db="UniProtKB">
        <authorList>
            <consortium name="EnsemblPlants"/>
        </authorList>
    </citation>
    <scope>IDENTIFICATION</scope>
</reference>
<organism evidence="1 2">
    <name type="scientific">Triticum urartu</name>
    <name type="common">Red wild einkorn</name>
    <name type="synonym">Crithodium urartu</name>
    <dbReference type="NCBI Taxonomy" id="4572"/>
    <lineage>
        <taxon>Eukaryota</taxon>
        <taxon>Viridiplantae</taxon>
        <taxon>Streptophyta</taxon>
        <taxon>Embryophyta</taxon>
        <taxon>Tracheophyta</taxon>
        <taxon>Spermatophyta</taxon>
        <taxon>Magnoliopsida</taxon>
        <taxon>Liliopsida</taxon>
        <taxon>Poales</taxon>
        <taxon>Poaceae</taxon>
        <taxon>BOP clade</taxon>
        <taxon>Pooideae</taxon>
        <taxon>Triticodae</taxon>
        <taxon>Triticeae</taxon>
        <taxon>Triticinae</taxon>
        <taxon>Triticum</taxon>
    </lineage>
</organism>
<dbReference type="Proteomes" id="UP000015106">
    <property type="component" value="Chromosome 6"/>
</dbReference>